<dbReference type="OrthoDB" id="6729963at2759"/>
<dbReference type="EMBL" id="CAKOFQ010006728">
    <property type="protein sequence ID" value="CAH1965769.1"/>
    <property type="molecule type" value="Genomic_DNA"/>
</dbReference>
<evidence type="ECO:0000256" key="1">
    <source>
        <dbReference type="SAM" id="MobiDB-lite"/>
    </source>
</evidence>
<gene>
    <name evidence="2" type="ORF">ACAOBT_LOCUS6501</name>
</gene>
<evidence type="ECO:0000313" key="2">
    <source>
        <dbReference type="EMBL" id="CAH1965769.1"/>
    </source>
</evidence>
<comment type="caution">
    <text evidence="2">The sequence shown here is derived from an EMBL/GenBank/DDBJ whole genome shotgun (WGS) entry which is preliminary data.</text>
</comment>
<sequence length="248" mass="28872">MKPSGITIRKSMQTSMMPRKSLLKTPPKKHHCREKCPGCVSKRYKEMRKPKARLTKALKSDTEWTENESSKQEIQRAPSTDSIIYIGSYTVPEQYQNLPVVDLTSSQDDLGSQSKSLRTIYFPSRNFNRRYSLRKNLTTSSLVTLPIRKKRRDLKRSHSSSTLYKRQIDNSKLHILDIPEQYIDGTELDDQVDLSIADLNEVDHNMIEWMMQHENDSTSGYDSDIFDPNMSIEDMIKMYEMSSRDSFD</sequence>
<dbReference type="AlphaFoldDB" id="A0A9P0K475"/>
<reference evidence="2" key="1">
    <citation type="submission" date="2022-03" db="EMBL/GenBank/DDBJ databases">
        <authorList>
            <person name="Sayadi A."/>
        </authorList>
    </citation>
    <scope>NUCLEOTIDE SEQUENCE</scope>
</reference>
<name>A0A9P0K475_ACAOB</name>
<proteinExistence type="predicted"/>
<keyword evidence="3" id="KW-1185">Reference proteome</keyword>
<feature type="region of interest" description="Disordered" evidence="1">
    <location>
        <begin position="1"/>
        <end position="32"/>
    </location>
</feature>
<protein>
    <submittedName>
        <fullName evidence="2">Uncharacterized protein</fullName>
    </submittedName>
</protein>
<organism evidence="2 3">
    <name type="scientific">Acanthoscelides obtectus</name>
    <name type="common">Bean weevil</name>
    <name type="synonym">Bruchus obtectus</name>
    <dbReference type="NCBI Taxonomy" id="200917"/>
    <lineage>
        <taxon>Eukaryota</taxon>
        <taxon>Metazoa</taxon>
        <taxon>Ecdysozoa</taxon>
        <taxon>Arthropoda</taxon>
        <taxon>Hexapoda</taxon>
        <taxon>Insecta</taxon>
        <taxon>Pterygota</taxon>
        <taxon>Neoptera</taxon>
        <taxon>Endopterygota</taxon>
        <taxon>Coleoptera</taxon>
        <taxon>Polyphaga</taxon>
        <taxon>Cucujiformia</taxon>
        <taxon>Chrysomeloidea</taxon>
        <taxon>Chrysomelidae</taxon>
        <taxon>Bruchinae</taxon>
        <taxon>Bruchini</taxon>
        <taxon>Acanthoscelides</taxon>
    </lineage>
</organism>
<accession>A0A9P0K475</accession>
<dbReference type="Proteomes" id="UP001152888">
    <property type="component" value="Unassembled WGS sequence"/>
</dbReference>
<evidence type="ECO:0000313" key="3">
    <source>
        <dbReference type="Proteomes" id="UP001152888"/>
    </source>
</evidence>